<dbReference type="Gene3D" id="3.20.20.140">
    <property type="entry name" value="Metal-dependent hydrolases"/>
    <property type="match status" value="1"/>
</dbReference>
<dbReference type="KEGG" id="mpec:B9O19_02163"/>
<accession>A0A2K9P4W5</accession>
<dbReference type="InterPro" id="IPR032466">
    <property type="entry name" value="Metal_Hydrolase"/>
</dbReference>
<protein>
    <submittedName>
        <fullName evidence="3">Amidohydrolase family protein</fullName>
    </submittedName>
</protein>
<evidence type="ECO:0000313" key="3">
    <source>
        <dbReference type="EMBL" id="AUO20305.1"/>
    </source>
</evidence>
<dbReference type="GO" id="GO:0016787">
    <property type="term" value="F:hydrolase activity"/>
    <property type="evidence" value="ECO:0007669"/>
    <property type="project" value="UniProtKB-KW"/>
</dbReference>
<evidence type="ECO:0000313" key="4">
    <source>
        <dbReference type="Proteomes" id="UP000235589"/>
    </source>
</evidence>
<dbReference type="EMBL" id="CP020991">
    <property type="protein sequence ID" value="AUO20305.1"/>
    <property type="molecule type" value="Genomic_DNA"/>
</dbReference>
<dbReference type="SUPFAM" id="SSF51556">
    <property type="entry name" value="Metallo-dependent hydrolases"/>
    <property type="match status" value="1"/>
</dbReference>
<keyword evidence="4" id="KW-1185">Reference proteome</keyword>
<dbReference type="InterPro" id="IPR032465">
    <property type="entry name" value="ACMSD"/>
</dbReference>
<name>A0A2K9P4W5_9FIRM</name>
<evidence type="ECO:0000256" key="1">
    <source>
        <dbReference type="ARBA" id="ARBA00023239"/>
    </source>
</evidence>
<evidence type="ECO:0000259" key="2">
    <source>
        <dbReference type="Pfam" id="PF04909"/>
    </source>
</evidence>
<dbReference type="GeneID" id="98063535"/>
<organism evidence="3 4">
    <name type="scientific">Monoglobus pectinilyticus</name>
    <dbReference type="NCBI Taxonomy" id="1981510"/>
    <lineage>
        <taxon>Bacteria</taxon>
        <taxon>Bacillati</taxon>
        <taxon>Bacillota</taxon>
        <taxon>Clostridia</taxon>
        <taxon>Monoglobales</taxon>
        <taxon>Monoglobaceae</taxon>
        <taxon>Monoglobus</taxon>
    </lineage>
</organism>
<dbReference type="GO" id="GO:0019748">
    <property type="term" value="P:secondary metabolic process"/>
    <property type="evidence" value="ECO:0007669"/>
    <property type="project" value="TreeGrafter"/>
</dbReference>
<reference evidence="3 4" key="1">
    <citation type="submission" date="2017-04" db="EMBL/GenBank/DDBJ databases">
        <title>Monoglobus pectinilyticus 14 draft genome.</title>
        <authorList>
            <person name="Kim C."/>
            <person name="Rosendale D.I."/>
            <person name="Kelly W.J."/>
            <person name="Tannock G.W."/>
            <person name="Patchett M.L."/>
            <person name="Jordens J.Z."/>
        </authorList>
    </citation>
    <scope>NUCLEOTIDE SEQUENCE [LARGE SCALE GENOMIC DNA]</scope>
    <source>
        <strain evidence="3 4">14</strain>
    </source>
</reference>
<dbReference type="PANTHER" id="PTHR21240">
    <property type="entry name" value="2-AMINO-3-CARBOXYLMUCONATE-6-SEMIALDEHYDE DECARBOXYLASE"/>
    <property type="match status" value="1"/>
</dbReference>
<dbReference type="OrthoDB" id="9771932at2"/>
<keyword evidence="3" id="KW-0378">Hydrolase</keyword>
<feature type="domain" description="Amidohydrolase-related" evidence="2">
    <location>
        <begin position="3"/>
        <end position="260"/>
    </location>
</feature>
<dbReference type="Proteomes" id="UP000235589">
    <property type="component" value="Chromosome"/>
</dbReference>
<dbReference type="GO" id="GO:0005737">
    <property type="term" value="C:cytoplasm"/>
    <property type="evidence" value="ECO:0007669"/>
    <property type="project" value="TreeGrafter"/>
</dbReference>
<sequence>MIIDIHAHVFPNKIAEKASQGIEDFYNIDVPNNGTIERLLELSDKAGVNKVVIHSPATTPHQVQSVNNFIYDCTQKYPDRVIGFMTLHPDFENINDEVERCISMGLKGVKLHPDFQRFHIDDHKAFCIYEAISGRLPLLVHTGDFRYQWSKPERMAKVMDEFPAMTVIGAHFGGWSEWDDAARVFKGKNIYVDTSSTMYSVPPEHINELIRQYGTDHVLFGSDYPMWDAGTELEYIEKLDLTNEERELILHKNTERILGI</sequence>
<gene>
    <name evidence="3" type="ORF">B9O19_02163</name>
</gene>
<keyword evidence="1" id="KW-0456">Lyase</keyword>
<proteinExistence type="predicted"/>
<dbReference type="AlphaFoldDB" id="A0A2K9P4W5"/>
<dbReference type="Pfam" id="PF04909">
    <property type="entry name" value="Amidohydro_2"/>
    <property type="match status" value="1"/>
</dbReference>
<dbReference type="InterPro" id="IPR006680">
    <property type="entry name" value="Amidohydro-rel"/>
</dbReference>
<dbReference type="RefSeq" id="WP_102366435.1">
    <property type="nucleotide sequence ID" value="NZ_CP020991.1"/>
</dbReference>
<dbReference type="GO" id="GO:0016831">
    <property type="term" value="F:carboxy-lyase activity"/>
    <property type="evidence" value="ECO:0007669"/>
    <property type="project" value="InterPro"/>
</dbReference>
<dbReference type="PANTHER" id="PTHR21240:SF28">
    <property type="entry name" value="ISO-OROTATE DECARBOXYLASE (EUROFUNG)"/>
    <property type="match status" value="1"/>
</dbReference>